<accession>E6UG10</accession>
<name>E6UG10_RUMA7</name>
<dbReference type="Proteomes" id="UP000006919">
    <property type="component" value="Chromosome"/>
</dbReference>
<gene>
    <name evidence="1" type="ordered locus">Rumal_3221</name>
</gene>
<reference evidence="1 2" key="1">
    <citation type="journal article" date="2011" name="J. Bacteriol.">
        <title>Complete genome of the cellulolytic ruminal bacterium Ruminococcus albus 7.</title>
        <authorList>
            <person name="Suen G."/>
            <person name="Stevenson D.M."/>
            <person name="Bruce D.C."/>
            <person name="Chertkov O."/>
            <person name="Copeland A."/>
            <person name="Cheng J.F."/>
            <person name="Detter C."/>
            <person name="Detter J.C."/>
            <person name="Goodwin L.A."/>
            <person name="Han C.S."/>
            <person name="Hauser L.J."/>
            <person name="Ivanova N.N."/>
            <person name="Kyrpides N.C."/>
            <person name="Land M.L."/>
            <person name="Lapidus A."/>
            <person name="Lucas S."/>
            <person name="Ovchinnikova G."/>
            <person name="Pitluck S."/>
            <person name="Tapia R."/>
            <person name="Woyke T."/>
            <person name="Boyum J."/>
            <person name="Mead D."/>
            <person name="Weimer P.J."/>
        </authorList>
    </citation>
    <scope>NUCLEOTIDE SEQUENCE [LARGE SCALE GENOMIC DNA]</scope>
    <source>
        <strain evidence="2">ATCC 27210 / DSM 20455 / JCM 14654 / NCDO 2250 / 7</strain>
    </source>
</reference>
<organism evidence="1 2">
    <name type="scientific">Ruminococcus albus (strain ATCC 27210 / DSM 20455 / JCM 14654 / NCDO 2250 / 7)</name>
    <dbReference type="NCBI Taxonomy" id="697329"/>
    <lineage>
        <taxon>Bacteria</taxon>
        <taxon>Bacillati</taxon>
        <taxon>Bacillota</taxon>
        <taxon>Clostridia</taxon>
        <taxon>Eubacteriales</taxon>
        <taxon>Oscillospiraceae</taxon>
        <taxon>Ruminococcus</taxon>
    </lineage>
</organism>
<sequence>MKYNKYEKYNEFQKLNGYNGKFEKEYIIIDYLAELAPLLLFNEEEFKKKYQESI</sequence>
<dbReference type="KEGG" id="ral:Rumal_3221"/>
<dbReference type="AlphaFoldDB" id="E6UG10"/>
<evidence type="ECO:0000313" key="2">
    <source>
        <dbReference type="Proteomes" id="UP000006919"/>
    </source>
</evidence>
<dbReference type="STRING" id="697329.Rumal_3221"/>
<protein>
    <submittedName>
        <fullName evidence="1">Uncharacterized protein</fullName>
    </submittedName>
</protein>
<dbReference type="EMBL" id="CP002403">
    <property type="protein sequence ID" value="ADU23684.1"/>
    <property type="molecule type" value="Genomic_DNA"/>
</dbReference>
<proteinExistence type="predicted"/>
<dbReference type="HOGENOM" id="CLU_3047676_0_0_9"/>
<evidence type="ECO:0000313" key="1">
    <source>
        <dbReference type="EMBL" id="ADU23684.1"/>
    </source>
</evidence>